<evidence type="ECO:0000313" key="3">
    <source>
        <dbReference type="Proteomes" id="UP000663760"/>
    </source>
</evidence>
<gene>
    <name evidence="2" type="ORF">SI8410_06008416</name>
</gene>
<sequence>MGRTRGPRVVIRSGTPGRRRRGGCVQRASGGTWPSCARPGDWTGGRQRRRRETGSWV</sequence>
<dbReference type="EMBL" id="LR746269">
    <property type="protein sequence ID" value="CAA7397751.1"/>
    <property type="molecule type" value="Genomic_DNA"/>
</dbReference>
<evidence type="ECO:0000313" key="2">
    <source>
        <dbReference type="EMBL" id="CAA7397751.1"/>
    </source>
</evidence>
<feature type="region of interest" description="Disordered" evidence="1">
    <location>
        <begin position="1"/>
        <end position="57"/>
    </location>
</feature>
<evidence type="ECO:0000256" key="1">
    <source>
        <dbReference type="SAM" id="MobiDB-lite"/>
    </source>
</evidence>
<organism evidence="2 3">
    <name type="scientific">Spirodela intermedia</name>
    <name type="common">Intermediate duckweed</name>
    <dbReference type="NCBI Taxonomy" id="51605"/>
    <lineage>
        <taxon>Eukaryota</taxon>
        <taxon>Viridiplantae</taxon>
        <taxon>Streptophyta</taxon>
        <taxon>Embryophyta</taxon>
        <taxon>Tracheophyta</taxon>
        <taxon>Spermatophyta</taxon>
        <taxon>Magnoliopsida</taxon>
        <taxon>Liliopsida</taxon>
        <taxon>Araceae</taxon>
        <taxon>Lemnoideae</taxon>
        <taxon>Spirodela</taxon>
    </lineage>
</organism>
<keyword evidence="3" id="KW-1185">Reference proteome</keyword>
<dbReference type="Proteomes" id="UP000663760">
    <property type="component" value="Chromosome 6"/>
</dbReference>
<reference evidence="2" key="1">
    <citation type="submission" date="2020-02" db="EMBL/GenBank/DDBJ databases">
        <authorList>
            <person name="Scholz U."/>
            <person name="Mascher M."/>
            <person name="Fiebig A."/>
        </authorList>
    </citation>
    <scope>NUCLEOTIDE SEQUENCE</scope>
</reference>
<protein>
    <submittedName>
        <fullName evidence="2">Uncharacterized protein</fullName>
    </submittedName>
</protein>
<name>A0A7I8KJA8_SPIIN</name>
<dbReference type="AlphaFoldDB" id="A0A7I8KJA8"/>
<accession>A0A7I8KJA8</accession>
<proteinExistence type="predicted"/>